<dbReference type="Proteomes" id="UP000198677">
    <property type="component" value="Unassembled WGS sequence"/>
</dbReference>
<protein>
    <submittedName>
        <fullName evidence="1">Uncharacterized protein</fullName>
    </submittedName>
</protein>
<dbReference type="EMBL" id="FOAW01000024">
    <property type="protein sequence ID" value="SEM15885.1"/>
    <property type="molecule type" value="Genomic_DNA"/>
</dbReference>
<sequence>MLRILARRGASVLAAAALLGGGLVIGAGTASADELPITGSAAVDVLLGNVGDAIGSLVTISQIPYDAWVNNGSIDTGSAPSGTVFCTPRDEDCPL</sequence>
<name>A0A1H7W4A6_9NOCA</name>
<keyword evidence="2" id="KW-1185">Reference proteome</keyword>
<gene>
    <name evidence="1" type="ORF">SAMN05444583_12460</name>
</gene>
<dbReference type="AlphaFoldDB" id="A0A1H7W4A6"/>
<evidence type="ECO:0000313" key="1">
    <source>
        <dbReference type="EMBL" id="SEM15885.1"/>
    </source>
</evidence>
<evidence type="ECO:0000313" key="2">
    <source>
        <dbReference type="Proteomes" id="UP000198677"/>
    </source>
</evidence>
<organism evidence="1 2">
    <name type="scientific">Rhodococcus maanshanensis</name>
    <dbReference type="NCBI Taxonomy" id="183556"/>
    <lineage>
        <taxon>Bacteria</taxon>
        <taxon>Bacillati</taxon>
        <taxon>Actinomycetota</taxon>
        <taxon>Actinomycetes</taxon>
        <taxon>Mycobacteriales</taxon>
        <taxon>Nocardiaceae</taxon>
        <taxon>Rhodococcus</taxon>
    </lineage>
</organism>
<dbReference type="RefSeq" id="WP_072752881.1">
    <property type="nucleotide sequence ID" value="NZ_FOAW01000024.1"/>
</dbReference>
<reference evidence="2" key="1">
    <citation type="submission" date="2016-10" db="EMBL/GenBank/DDBJ databases">
        <authorList>
            <person name="Varghese N."/>
            <person name="Submissions S."/>
        </authorList>
    </citation>
    <scope>NUCLEOTIDE SEQUENCE [LARGE SCALE GENOMIC DNA]</scope>
    <source>
        <strain evidence="2">DSM 44675</strain>
    </source>
</reference>
<proteinExistence type="predicted"/>
<accession>A0A1H7W4A6</accession>